<keyword evidence="1" id="KW-0472">Membrane</keyword>
<gene>
    <name evidence="2" type="ORF">SAMN05892877_117113</name>
</gene>
<evidence type="ECO:0000313" key="3">
    <source>
        <dbReference type="Proteomes" id="UP000219167"/>
    </source>
</evidence>
<dbReference type="RefSeq" id="WP_176526857.1">
    <property type="nucleotide sequence ID" value="NZ_OBQD01000017.1"/>
</dbReference>
<proteinExistence type="predicted"/>
<dbReference type="EMBL" id="OBQD01000017">
    <property type="protein sequence ID" value="SOC45724.1"/>
    <property type="molecule type" value="Genomic_DNA"/>
</dbReference>
<dbReference type="Proteomes" id="UP000219167">
    <property type="component" value="Unassembled WGS sequence"/>
</dbReference>
<sequence length="50" mass="5292">MKHDLGTFPGSAASRQTRTPDITASRFIWLAAITIAIIIGWAAQVAPAVV</sequence>
<evidence type="ECO:0000256" key="1">
    <source>
        <dbReference type="SAM" id="Phobius"/>
    </source>
</evidence>
<dbReference type="AlphaFoldDB" id="A0A285UV10"/>
<protein>
    <submittedName>
        <fullName evidence="2">Uncharacterized protein</fullName>
    </submittedName>
</protein>
<keyword evidence="1" id="KW-0812">Transmembrane</keyword>
<organism evidence="2 3">
    <name type="scientific">Rhizobium subbaraonis</name>
    <dbReference type="NCBI Taxonomy" id="908946"/>
    <lineage>
        <taxon>Bacteria</taxon>
        <taxon>Pseudomonadati</taxon>
        <taxon>Pseudomonadota</taxon>
        <taxon>Alphaproteobacteria</taxon>
        <taxon>Hyphomicrobiales</taxon>
        <taxon>Rhizobiaceae</taxon>
        <taxon>Rhizobium/Agrobacterium group</taxon>
        <taxon>Rhizobium</taxon>
    </lineage>
</organism>
<feature type="transmembrane region" description="Helical" evidence="1">
    <location>
        <begin position="27"/>
        <end position="46"/>
    </location>
</feature>
<accession>A0A285UV10</accession>
<evidence type="ECO:0000313" key="2">
    <source>
        <dbReference type="EMBL" id="SOC45724.1"/>
    </source>
</evidence>
<keyword evidence="1" id="KW-1133">Transmembrane helix</keyword>
<keyword evidence="3" id="KW-1185">Reference proteome</keyword>
<name>A0A285UV10_9HYPH</name>
<reference evidence="2 3" key="1">
    <citation type="submission" date="2017-08" db="EMBL/GenBank/DDBJ databases">
        <authorList>
            <person name="de Groot N.N."/>
        </authorList>
    </citation>
    <scope>NUCLEOTIDE SEQUENCE [LARGE SCALE GENOMIC DNA]</scope>
    <source>
        <strain evidence="2 3">JC85</strain>
    </source>
</reference>